<dbReference type="AlphaFoldDB" id="A0A265UWY1"/>
<dbReference type="InterPro" id="IPR007055">
    <property type="entry name" value="BON_dom"/>
</dbReference>
<evidence type="ECO:0000259" key="2">
    <source>
        <dbReference type="PROSITE" id="PS50914"/>
    </source>
</evidence>
<dbReference type="Gene3D" id="3.30.1340.30">
    <property type="match status" value="3"/>
</dbReference>
<feature type="domain" description="BON" evidence="2">
    <location>
        <begin position="78"/>
        <end position="146"/>
    </location>
</feature>
<dbReference type="SMART" id="SM00749">
    <property type="entry name" value="BON"/>
    <property type="match status" value="2"/>
</dbReference>
<dbReference type="PROSITE" id="PS50914">
    <property type="entry name" value="BON"/>
    <property type="match status" value="3"/>
</dbReference>
<protein>
    <submittedName>
        <fullName evidence="3">Ornithine aminotransferase</fullName>
    </submittedName>
</protein>
<sequence>MKTDAQIKQDVIDQLKWQNDVDETQIGVTVKDGLVTLSGLVFSYPIKLAVEDAVKKVAGVKAIAEDIKVGYLSEQNKTDTEIANSAVNAIEWNASVPNDRLLVEVENGWITLSGTLEYAYQRDAAKRTVEYLTGVKGVTNNITLKQVIDPKDVQEQIKNAFERSALIDAQGISIETSDHAVKLKGRVRSIIEKEEAQKAAFNAPGVYAVQNELKVVS</sequence>
<dbReference type="Proteomes" id="UP000216840">
    <property type="component" value="Unassembled WGS sequence"/>
</dbReference>
<keyword evidence="3" id="KW-0032">Aminotransferase</keyword>
<evidence type="ECO:0000256" key="1">
    <source>
        <dbReference type="ARBA" id="ARBA00022729"/>
    </source>
</evidence>
<dbReference type="EMBL" id="NGJN01000002">
    <property type="protein sequence ID" value="OZV69806.1"/>
    <property type="molecule type" value="Genomic_DNA"/>
</dbReference>
<organism evidence="3 4">
    <name type="scientific">Winogradskyella aurantia</name>
    <dbReference type="NCBI Taxonomy" id="1915063"/>
    <lineage>
        <taxon>Bacteria</taxon>
        <taxon>Pseudomonadati</taxon>
        <taxon>Bacteroidota</taxon>
        <taxon>Flavobacteriia</taxon>
        <taxon>Flavobacteriales</taxon>
        <taxon>Flavobacteriaceae</taxon>
        <taxon>Winogradskyella</taxon>
    </lineage>
</organism>
<dbReference type="OrthoDB" id="870892at2"/>
<reference evidence="3 4" key="1">
    <citation type="submission" date="2017-05" db="EMBL/GenBank/DDBJ databases">
        <title>The draft genome sequence of Idiomarina salinarum WNB302.</title>
        <authorList>
            <person name="Sun Y."/>
            <person name="Chen B."/>
            <person name="Du Z."/>
        </authorList>
    </citation>
    <scope>NUCLEOTIDE SEQUENCE [LARGE SCALE GENOMIC DNA]</scope>
    <source>
        <strain evidence="3 4">WNB302</strain>
    </source>
</reference>
<gene>
    <name evidence="3" type="ORF">CA834_04070</name>
</gene>
<feature type="domain" description="BON" evidence="2">
    <location>
        <begin position="149"/>
        <end position="217"/>
    </location>
</feature>
<dbReference type="GO" id="GO:0008483">
    <property type="term" value="F:transaminase activity"/>
    <property type="evidence" value="ECO:0007669"/>
    <property type="project" value="UniProtKB-KW"/>
</dbReference>
<proteinExistence type="predicted"/>
<dbReference type="InterPro" id="IPR051686">
    <property type="entry name" value="Lipoprotein_DolP"/>
</dbReference>
<evidence type="ECO:0000313" key="3">
    <source>
        <dbReference type="EMBL" id="OZV69806.1"/>
    </source>
</evidence>
<dbReference type="PANTHER" id="PTHR34606:SF4">
    <property type="entry name" value="OUTER MEMBRANE LIPOPROTEIN DOLP"/>
    <property type="match status" value="1"/>
</dbReference>
<accession>A0A265UWY1</accession>
<keyword evidence="3" id="KW-0808">Transferase</keyword>
<keyword evidence="4" id="KW-1185">Reference proteome</keyword>
<evidence type="ECO:0000313" key="4">
    <source>
        <dbReference type="Proteomes" id="UP000216840"/>
    </source>
</evidence>
<comment type="caution">
    <text evidence="3">The sequence shown here is derived from an EMBL/GenBank/DDBJ whole genome shotgun (WGS) entry which is preliminary data.</text>
</comment>
<name>A0A265UWY1_9FLAO</name>
<dbReference type="RefSeq" id="WP_094967398.1">
    <property type="nucleotide sequence ID" value="NZ_NGJN01000002.1"/>
</dbReference>
<feature type="domain" description="BON" evidence="2">
    <location>
        <begin position="3"/>
        <end position="71"/>
    </location>
</feature>
<dbReference type="Pfam" id="PF04972">
    <property type="entry name" value="BON"/>
    <property type="match status" value="3"/>
</dbReference>
<dbReference type="InterPro" id="IPR014004">
    <property type="entry name" value="Transpt-assoc_nodulatn_dom_bac"/>
</dbReference>
<dbReference type="PANTHER" id="PTHR34606">
    <property type="entry name" value="BON DOMAIN-CONTAINING PROTEIN"/>
    <property type="match status" value="1"/>
</dbReference>
<keyword evidence="1" id="KW-0732">Signal</keyword>